<dbReference type="GO" id="GO:0006003">
    <property type="term" value="P:fructose 2,6-bisphosphate metabolic process"/>
    <property type="evidence" value="ECO:0007669"/>
    <property type="project" value="InterPro"/>
</dbReference>
<evidence type="ECO:0000259" key="5">
    <source>
        <dbReference type="Pfam" id="PF01591"/>
    </source>
</evidence>
<evidence type="ECO:0000256" key="3">
    <source>
        <dbReference type="SAM" id="Coils"/>
    </source>
</evidence>
<reference evidence="6 7" key="1">
    <citation type="submission" date="2012-05" db="EMBL/GenBank/DDBJ databases">
        <title>Recombination and specialization in a pathogen metapopulation.</title>
        <authorList>
            <person name="Gardiner A."/>
            <person name="Kemen E."/>
            <person name="Schultz-Larsen T."/>
            <person name="MacLean D."/>
            <person name="Van Oosterhout C."/>
            <person name="Jones J.D.G."/>
        </authorList>
    </citation>
    <scope>NUCLEOTIDE SEQUENCE [LARGE SCALE GENOMIC DNA]</scope>
    <source>
        <strain evidence="6 7">Ac Nc2</strain>
    </source>
</reference>
<dbReference type="Proteomes" id="UP000053237">
    <property type="component" value="Unassembled WGS sequence"/>
</dbReference>
<protein>
    <recommendedName>
        <fullName evidence="5">6-phosphofructo-2-kinase domain-containing protein</fullName>
    </recommendedName>
</protein>
<dbReference type="Pfam" id="PF01591">
    <property type="entry name" value="6PF2K"/>
    <property type="match status" value="1"/>
</dbReference>
<dbReference type="PANTHER" id="PTHR10606:SF49">
    <property type="entry name" value="6-PHOSPHOFRUCTO-2-KINASE DOMAIN-CONTAINING PROTEIN"/>
    <property type="match status" value="1"/>
</dbReference>
<dbReference type="Gene3D" id="3.40.50.300">
    <property type="entry name" value="P-loop containing nucleotide triphosphate hydrolases"/>
    <property type="match status" value="1"/>
</dbReference>
<dbReference type="SUPFAM" id="SSF52540">
    <property type="entry name" value="P-loop containing nucleoside triphosphate hydrolases"/>
    <property type="match status" value="1"/>
</dbReference>
<keyword evidence="1" id="KW-0547">Nucleotide-binding</keyword>
<organism evidence="6 7">
    <name type="scientific">Albugo candida</name>
    <dbReference type="NCBI Taxonomy" id="65357"/>
    <lineage>
        <taxon>Eukaryota</taxon>
        <taxon>Sar</taxon>
        <taxon>Stramenopiles</taxon>
        <taxon>Oomycota</taxon>
        <taxon>Peronosporomycetes</taxon>
        <taxon>Albuginales</taxon>
        <taxon>Albuginaceae</taxon>
        <taxon>Albugo</taxon>
    </lineage>
</organism>
<dbReference type="GO" id="GO:0005829">
    <property type="term" value="C:cytosol"/>
    <property type="evidence" value="ECO:0007669"/>
    <property type="project" value="TreeGrafter"/>
</dbReference>
<dbReference type="GO" id="GO:0006000">
    <property type="term" value="P:fructose metabolic process"/>
    <property type="evidence" value="ECO:0007669"/>
    <property type="project" value="InterPro"/>
</dbReference>
<dbReference type="GO" id="GO:0005524">
    <property type="term" value="F:ATP binding"/>
    <property type="evidence" value="ECO:0007669"/>
    <property type="project" value="UniProtKB-KW"/>
</dbReference>
<dbReference type="PIRSF" id="PIRSF000709">
    <property type="entry name" value="6PFK_2-Ptase"/>
    <property type="match status" value="1"/>
</dbReference>
<evidence type="ECO:0000256" key="4">
    <source>
        <dbReference type="SAM" id="MobiDB-lite"/>
    </source>
</evidence>
<keyword evidence="2" id="KW-0067">ATP-binding</keyword>
<evidence type="ECO:0000256" key="1">
    <source>
        <dbReference type="ARBA" id="ARBA00022741"/>
    </source>
</evidence>
<dbReference type="FunFam" id="3.40.50.1240:FF:000057">
    <property type="entry name" value="6-phosphofructo-2-kinase/fructose-2, 6-biphosphatase, putative"/>
    <property type="match status" value="1"/>
</dbReference>
<feature type="region of interest" description="Disordered" evidence="4">
    <location>
        <begin position="1"/>
        <end position="21"/>
    </location>
</feature>
<feature type="domain" description="6-phosphofructo-2-kinase" evidence="5">
    <location>
        <begin position="86"/>
        <end position="306"/>
    </location>
</feature>
<gene>
    <name evidence="6" type="ORF">BN9_027010</name>
</gene>
<dbReference type="FunFam" id="3.40.50.300:FF:000644">
    <property type="entry name" value="GpmB, Fructose-2,6-bisphosphatase"/>
    <property type="match status" value="1"/>
</dbReference>
<dbReference type="InterPro" id="IPR013078">
    <property type="entry name" value="His_Pase_superF_clade-1"/>
</dbReference>
<dbReference type="OrthoDB" id="267323at2759"/>
<dbReference type="GO" id="GO:0003873">
    <property type="term" value="F:6-phosphofructo-2-kinase activity"/>
    <property type="evidence" value="ECO:0007669"/>
    <property type="project" value="InterPro"/>
</dbReference>
<dbReference type="InterPro" id="IPR003094">
    <property type="entry name" value="6Pfruct_kin"/>
</dbReference>
<dbReference type="EMBL" id="CAIX01000027">
    <property type="protein sequence ID" value="CCI41917.1"/>
    <property type="molecule type" value="Genomic_DNA"/>
</dbReference>
<dbReference type="InterPro" id="IPR013079">
    <property type="entry name" value="6Phosfructo_kin"/>
</dbReference>
<accession>A0A024G5K2</accession>
<dbReference type="InterPro" id="IPR027417">
    <property type="entry name" value="P-loop_NTPase"/>
</dbReference>
<evidence type="ECO:0000313" key="6">
    <source>
        <dbReference type="EMBL" id="CCI41917.1"/>
    </source>
</evidence>
<dbReference type="GO" id="GO:0004331">
    <property type="term" value="F:fructose-2,6-bisphosphate 2-phosphatase activity"/>
    <property type="evidence" value="ECO:0007669"/>
    <property type="project" value="TreeGrafter"/>
</dbReference>
<keyword evidence="7" id="KW-1185">Reference proteome</keyword>
<feature type="coiled-coil region" evidence="3">
    <location>
        <begin position="242"/>
        <end position="269"/>
    </location>
</feature>
<sequence length="534" mass="60293">MTICNNSLPSKLHQSQNQLNLPPSIAYKSRNTILGAEEPNENASSLQHHKTAIDSPNVISSSTTTRPKCSNSRFNRTLSERKIFTQTADKLVLVMVGLPARGKSFIAKKLCKFLCWKGLGCRIFNVGQLRRSVCTDNQDHTFFDPHNEKAILARENLAQQSLQLAQRWLLGANGCKGGDVAIFDATNTTKRRRQMLLKEFDQFAMSNDLSVHVVFIESICTNEAVIDANMTEKVLSSPDYARMNVEDAIQDLKQRMKNYEAAYQAIEEEENLSYIKLFDLQSKVHANNIYGHVAKSILPYMMSFHIEHRPIWLVRAGHCREVQSDFHSIAKHPCVATRSANLSALGVAFAEKLADFVEERTQAVMAPTATCAVCQRTRHANPDMESKYTEPCLVMTSTLPRAVETAQFLSHERYEQLATLNPLDKGECYGLSMSEMQDQMPDAYEAFLRDPWKTRFPGGESYFDLMIRVEPILIDIEQHTGPVLVVSHISTLQVLYSYFLGIPIEKCADLEIPFHSVLELIPNQHGWSTNVFAL</sequence>
<dbReference type="PANTHER" id="PTHR10606">
    <property type="entry name" value="6-PHOSPHOFRUCTO-2-KINASE/FRUCTOSE-2,6-BISPHOSPHATASE"/>
    <property type="match status" value="1"/>
</dbReference>
<dbReference type="AlphaFoldDB" id="A0A024G5K2"/>
<dbReference type="Pfam" id="PF00300">
    <property type="entry name" value="His_Phos_1"/>
    <property type="match status" value="1"/>
</dbReference>
<evidence type="ECO:0000256" key="2">
    <source>
        <dbReference type="ARBA" id="ARBA00022840"/>
    </source>
</evidence>
<evidence type="ECO:0000313" key="7">
    <source>
        <dbReference type="Proteomes" id="UP000053237"/>
    </source>
</evidence>
<dbReference type="SUPFAM" id="SSF53254">
    <property type="entry name" value="Phosphoglycerate mutase-like"/>
    <property type="match status" value="1"/>
</dbReference>
<name>A0A024G5K2_9STRA</name>
<dbReference type="InterPro" id="IPR029033">
    <property type="entry name" value="His_PPase_superfam"/>
</dbReference>
<proteinExistence type="predicted"/>
<dbReference type="PRINTS" id="PR00991">
    <property type="entry name" value="6PFRUCTKNASE"/>
</dbReference>
<keyword evidence="3" id="KW-0175">Coiled coil</keyword>
<dbReference type="STRING" id="65357.A0A024G5K2"/>
<comment type="caution">
    <text evidence="6">The sequence shown here is derived from an EMBL/GenBank/DDBJ whole genome shotgun (WGS) entry which is preliminary data.</text>
</comment>
<dbReference type="CDD" id="cd07067">
    <property type="entry name" value="HP_PGM_like"/>
    <property type="match status" value="1"/>
</dbReference>
<dbReference type="InParanoid" id="A0A024G5K2"/>
<dbReference type="Gene3D" id="3.40.50.1240">
    <property type="entry name" value="Phosphoglycerate mutase-like"/>
    <property type="match status" value="1"/>
</dbReference>